<dbReference type="Gene3D" id="3.40.190.10">
    <property type="entry name" value="Periplasmic binding protein-like II"/>
    <property type="match status" value="2"/>
</dbReference>
<keyword evidence="7" id="KW-0325">Glycoprotein</keyword>
<dbReference type="Proteomes" id="UP000694941">
    <property type="component" value="Unplaced"/>
</dbReference>
<keyword evidence="4 8" id="KW-1133">Transmembrane helix</keyword>
<dbReference type="PANTHER" id="PTHR42643:SF24">
    <property type="entry name" value="IONOTROPIC RECEPTOR 60A"/>
    <property type="match status" value="1"/>
</dbReference>
<evidence type="ECO:0000256" key="2">
    <source>
        <dbReference type="ARBA" id="ARBA00022475"/>
    </source>
</evidence>
<dbReference type="RefSeq" id="XP_022243168.1">
    <property type="nucleotide sequence ID" value="XM_022387460.1"/>
</dbReference>
<evidence type="ECO:0000256" key="7">
    <source>
        <dbReference type="ARBA" id="ARBA00023180"/>
    </source>
</evidence>
<comment type="subcellular location">
    <subcellularLocation>
        <location evidence="1">Cell membrane</location>
        <topology evidence="1">Multi-pass membrane protein</topology>
    </subcellularLocation>
</comment>
<evidence type="ECO:0000256" key="8">
    <source>
        <dbReference type="SAM" id="Phobius"/>
    </source>
</evidence>
<organism evidence="9 10">
    <name type="scientific">Limulus polyphemus</name>
    <name type="common">Atlantic horseshoe crab</name>
    <dbReference type="NCBI Taxonomy" id="6850"/>
    <lineage>
        <taxon>Eukaryota</taxon>
        <taxon>Metazoa</taxon>
        <taxon>Ecdysozoa</taxon>
        <taxon>Arthropoda</taxon>
        <taxon>Chelicerata</taxon>
        <taxon>Merostomata</taxon>
        <taxon>Xiphosura</taxon>
        <taxon>Limulidae</taxon>
        <taxon>Limulus</taxon>
    </lineage>
</organism>
<evidence type="ECO:0000256" key="6">
    <source>
        <dbReference type="ARBA" id="ARBA00023170"/>
    </source>
</evidence>
<evidence type="ECO:0000256" key="5">
    <source>
        <dbReference type="ARBA" id="ARBA00023136"/>
    </source>
</evidence>
<keyword evidence="5 8" id="KW-0472">Membrane</keyword>
<keyword evidence="6" id="KW-0675">Receptor</keyword>
<dbReference type="GeneID" id="111086058"/>
<evidence type="ECO:0000256" key="3">
    <source>
        <dbReference type="ARBA" id="ARBA00022692"/>
    </source>
</evidence>
<dbReference type="SUPFAM" id="SSF53850">
    <property type="entry name" value="Periplasmic binding protein-like II"/>
    <property type="match status" value="1"/>
</dbReference>
<feature type="transmembrane region" description="Helical" evidence="8">
    <location>
        <begin position="151"/>
        <end position="174"/>
    </location>
</feature>
<evidence type="ECO:0000256" key="4">
    <source>
        <dbReference type="ARBA" id="ARBA00022989"/>
    </source>
</evidence>
<evidence type="ECO:0000313" key="10">
    <source>
        <dbReference type="RefSeq" id="XP_022243168.1"/>
    </source>
</evidence>
<evidence type="ECO:0000313" key="9">
    <source>
        <dbReference type="Proteomes" id="UP000694941"/>
    </source>
</evidence>
<dbReference type="PANTHER" id="PTHR42643">
    <property type="entry name" value="IONOTROPIC RECEPTOR 20A-RELATED"/>
    <property type="match status" value="1"/>
</dbReference>
<sequence length="203" mass="22576">MCTNLMSATKGDLAIIGNDIKNDMEGTLVETTRKGVIKAMQESYAFSWSGTIIEGVLVNLGITEYHFGKGAFSDIFYSVVLPKGSLMTKEFTKAIRQLNEGGLIDKWKRDVLDQRAREKAFSKKNNSTPVLASVNQGGPRPLTLEDVQGSFILLSVGHGISIVVFLLELFHSWYKMKSRKTTKMSTIQKQPVGVRGLTLWNEQ</sequence>
<accession>A0ABM1SHR3</accession>
<proteinExistence type="predicted"/>
<keyword evidence="3 8" id="KW-0812">Transmembrane</keyword>
<protein>
    <submittedName>
        <fullName evidence="10">Glutamate receptor 2-like</fullName>
    </submittedName>
</protein>
<name>A0ABM1SHR3_LIMPO</name>
<keyword evidence="9" id="KW-1185">Reference proteome</keyword>
<dbReference type="InterPro" id="IPR052192">
    <property type="entry name" value="Insect_Ionotropic_Sensory_Rcpt"/>
</dbReference>
<gene>
    <name evidence="10" type="primary">LOC111086058</name>
</gene>
<evidence type="ECO:0000256" key="1">
    <source>
        <dbReference type="ARBA" id="ARBA00004651"/>
    </source>
</evidence>
<reference evidence="10" key="1">
    <citation type="submission" date="2025-08" db="UniProtKB">
        <authorList>
            <consortium name="RefSeq"/>
        </authorList>
    </citation>
    <scope>IDENTIFICATION</scope>
    <source>
        <tissue evidence="10">Muscle</tissue>
    </source>
</reference>
<keyword evidence="2" id="KW-1003">Cell membrane</keyword>